<keyword evidence="6" id="KW-1185">Reference proteome</keyword>
<dbReference type="InterPro" id="IPR037152">
    <property type="entry name" value="L-asparaginase_N_sf"/>
</dbReference>
<dbReference type="Gene3D" id="3.40.50.40">
    <property type="match status" value="1"/>
</dbReference>
<keyword evidence="5" id="KW-0614">Plasmid</keyword>
<dbReference type="PROSITE" id="PS00144">
    <property type="entry name" value="ASN_GLN_ASE_1"/>
    <property type="match status" value="1"/>
</dbReference>
<sequence>MVAESLELLLIHTGGTIAMAPGPRGLEPCPGLLEAAVRTRLGATDRLDCHSFAPLLDSADVGPGHWNRILDLIDAHPGRPVLLTHGTDTMACTGAALDRALAGSGRSVILCGAMAPLGVDGVAERSLDLALTLSRVPESGVRLVFDGRSLPAAGLVKQHSNGPDAFRTIPQAPAQAPTRRRFDNRLLAVLTLSPGLSADALEAQLALLDGAVLRLYGAGTAPTDLAFYRVIDRAIRAGTRLRAVSQCMLGGLAPGTYAAGAMLWAAGVENGGAETPETALAELWLG</sequence>
<organism evidence="5 6">
    <name type="scientific">Ponticoccus alexandrii</name>
    <dbReference type="NCBI Taxonomy" id="1943633"/>
    <lineage>
        <taxon>Bacteria</taxon>
        <taxon>Pseudomonadati</taxon>
        <taxon>Pseudomonadota</taxon>
        <taxon>Alphaproteobacteria</taxon>
        <taxon>Rhodobacterales</taxon>
        <taxon>Roseobacteraceae</taxon>
        <taxon>Ponticoccus</taxon>
    </lineage>
</organism>
<evidence type="ECO:0000259" key="3">
    <source>
        <dbReference type="Pfam" id="PF00710"/>
    </source>
</evidence>
<dbReference type="RefSeq" id="WP_082056018.1">
    <property type="nucleotide sequence ID" value="NZ_CP047170.1"/>
</dbReference>
<dbReference type="SMART" id="SM00870">
    <property type="entry name" value="Asparaginase"/>
    <property type="match status" value="1"/>
</dbReference>
<dbReference type="PRINTS" id="PR00139">
    <property type="entry name" value="ASNGLNASE"/>
</dbReference>
<dbReference type="InterPro" id="IPR036152">
    <property type="entry name" value="Asp/glu_Ase-like_sf"/>
</dbReference>
<dbReference type="InterPro" id="IPR020827">
    <property type="entry name" value="Asparaginase/glutaminase_AS1"/>
</dbReference>
<reference evidence="5 6" key="1">
    <citation type="submission" date="2019-12" db="EMBL/GenBank/DDBJ databases">
        <title>Complete Genome Sequence of a Quorum-Sensing Bacterium,Rhodobacteraceae bacterium C31, Isolated from a marine microalgae symbiotic bacteria.</title>
        <authorList>
            <person name="Zhang Y."/>
        </authorList>
    </citation>
    <scope>NUCLEOTIDE SEQUENCE [LARGE SCALE GENOMIC DNA]</scope>
    <source>
        <strain evidence="5 6">C31</strain>
        <plasmid evidence="5 6">p-SCP4</plasmid>
    </source>
</reference>
<dbReference type="PIRSF" id="PIRSF001220">
    <property type="entry name" value="L-ASNase_gatD"/>
    <property type="match status" value="1"/>
</dbReference>
<dbReference type="InterPro" id="IPR027474">
    <property type="entry name" value="L-asparaginase_N"/>
</dbReference>
<keyword evidence="5" id="KW-0645">Protease</keyword>
<keyword evidence="5" id="KW-0031">Aminopeptidase</keyword>
<dbReference type="SUPFAM" id="SSF53774">
    <property type="entry name" value="Glutaminase/Asparaginase"/>
    <property type="match status" value="1"/>
</dbReference>
<protein>
    <submittedName>
        <fullName evidence="5">Aminopeptidase</fullName>
    </submittedName>
</protein>
<accession>A0ABX7FFY0</accession>
<comment type="similarity">
    <text evidence="1">Belongs to the asparaginase 1 family.</text>
</comment>
<dbReference type="InterPro" id="IPR027473">
    <property type="entry name" value="L-asparaginase_C"/>
</dbReference>
<dbReference type="Gene3D" id="3.40.50.1170">
    <property type="entry name" value="L-asparaginase, N-terminal domain"/>
    <property type="match status" value="1"/>
</dbReference>
<feature type="domain" description="Asparaginase/glutaminase C-terminal" evidence="4">
    <location>
        <begin position="188"/>
        <end position="284"/>
    </location>
</feature>
<evidence type="ECO:0000259" key="4">
    <source>
        <dbReference type="Pfam" id="PF17763"/>
    </source>
</evidence>
<dbReference type="PROSITE" id="PS51732">
    <property type="entry name" value="ASN_GLN_ASE_3"/>
    <property type="match status" value="1"/>
</dbReference>
<proteinExistence type="inferred from homology"/>
<dbReference type="Proteomes" id="UP000596387">
    <property type="component" value="Plasmid p-SCP4"/>
</dbReference>
<gene>
    <name evidence="5" type="ORF">GQA70_21610</name>
</gene>
<dbReference type="Pfam" id="PF17763">
    <property type="entry name" value="Asparaginase_C"/>
    <property type="match status" value="1"/>
</dbReference>
<dbReference type="PANTHER" id="PTHR11707:SF28">
    <property type="entry name" value="60 KDA LYSOPHOSPHOLIPASE"/>
    <property type="match status" value="1"/>
</dbReference>
<dbReference type="EMBL" id="CP047170">
    <property type="protein sequence ID" value="QRF68969.1"/>
    <property type="molecule type" value="Genomic_DNA"/>
</dbReference>
<feature type="domain" description="L-asparaginase N-terminal" evidence="3">
    <location>
        <begin position="8"/>
        <end position="175"/>
    </location>
</feature>
<dbReference type="GO" id="GO:0004177">
    <property type="term" value="F:aminopeptidase activity"/>
    <property type="evidence" value="ECO:0007669"/>
    <property type="project" value="UniProtKB-KW"/>
</dbReference>
<evidence type="ECO:0000313" key="6">
    <source>
        <dbReference type="Proteomes" id="UP000596387"/>
    </source>
</evidence>
<geneLocation type="plasmid" evidence="5 6">
    <name>p-SCP4</name>
</geneLocation>
<dbReference type="PANTHER" id="PTHR11707">
    <property type="entry name" value="L-ASPARAGINASE"/>
    <property type="match status" value="1"/>
</dbReference>
<keyword evidence="5" id="KW-0378">Hydrolase</keyword>
<feature type="active site" evidence="2">
    <location>
        <position position="16"/>
    </location>
</feature>
<dbReference type="InterPro" id="IPR040919">
    <property type="entry name" value="Asparaginase_C"/>
</dbReference>
<evidence type="ECO:0000256" key="2">
    <source>
        <dbReference type="PROSITE-ProRule" id="PRU10099"/>
    </source>
</evidence>
<name>A0ABX7FFY0_9RHOB</name>
<evidence type="ECO:0000256" key="1">
    <source>
        <dbReference type="ARBA" id="ARBA00010518"/>
    </source>
</evidence>
<dbReference type="Pfam" id="PF00710">
    <property type="entry name" value="Asparaginase"/>
    <property type="match status" value="1"/>
</dbReference>
<evidence type="ECO:0000313" key="5">
    <source>
        <dbReference type="EMBL" id="QRF68969.1"/>
    </source>
</evidence>
<dbReference type="InterPro" id="IPR006034">
    <property type="entry name" value="Asparaginase/glutaminase-like"/>
</dbReference>
<dbReference type="PIRSF" id="PIRSF500176">
    <property type="entry name" value="L_ASNase"/>
    <property type="match status" value="1"/>
</dbReference>